<evidence type="ECO:0000256" key="3">
    <source>
        <dbReference type="ARBA" id="ARBA00023125"/>
    </source>
</evidence>
<dbReference type="Gene3D" id="1.10.10.10">
    <property type="entry name" value="Winged helix-like DNA-binding domain superfamily/Winged helix DNA-binding domain"/>
    <property type="match status" value="1"/>
</dbReference>
<reference evidence="6 7" key="1">
    <citation type="submission" date="2018-09" db="EMBL/GenBank/DDBJ databases">
        <title>Acidovorax cavernicola nov. sp. isolated from Gruta de las Maravillas (Aracena, Spain).</title>
        <authorList>
            <person name="Jurado V."/>
            <person name="Gutierrez-Patricio S."/>
            <person name="Gonzalez-Pimentel J.L."/>
            <person name="Miller A.Z."/>
            <person name="Laiz L."/>
            <person name="Saiz-Jimenez C."/>
        </authorList>
    </citation>
    <scope>NUCLEOTIDE SEQUENCE [LARGE SCALE GENOMIC DNA]</scope>
    <source>
        <strain evidence="6 7">1011MAR4D40.2</strain>
    </source>
</reference>
<dbReference type="GO" id="GO:0003700">
    <property type="term" value="F:DNA-binding transcription factor activity"/>
    <property type="evidence" value="ECO:0007669"/>
    <property type="project" value="InterPro"/>
</dbReference>
<dbReference type="Pfam" id="PF03466">
    <property type="entry name" value="LysR_substrate"/>
    <property type="match status" value="1"/>
</dbReference>
<dbReference type="PANTHER" id="PTHR30537:SF5">
    <property type="entry name" value="HTH-TYPE TRANSCRIPTIONAL ACTIVATOR TTDR-RELATED"/>
    <property type="match status" value="1"/>
</dbReference>
<keyword evidence="4" id="KW-0804">Transcription</keyword>
<dbReference type="InterPro" id="IPR058163">
    <property type="entry name" value="LysR-type_TF_proteobact-type"/>
</dbReference>
<dbReference type="InterPro" id="IPR036390">
    <property type="entry name" value="WH_DNA-bd_sf"/>
</dbReference>
<gene>
    <name evidence="6" type="ORF">D3H34_10310</name>
</gene>
<evidence type="ECO:0000259" key="5">
    <source>
        <dbReference type="PROSITE" id="PS50931"/>
    </source>
</evidence>
<organism evidence="6 7">
    <name type="scientific">Acidovorax cavernicola</name>
    <dbReference type="NCBI Taxonomy" id="1675792"/>
    <lineage>
        <taxon>Bacteria</taxon>
        <taxon>Pseudomonadati</taxon>
        <taxon>Pseudomonadota</taxon>
        <taxon>Betaproteobacteria</taxon>
        <taxon>Burkholderiales</taxon>
        <taxon>Comamonadaceae</taxon>
        <taxon>Acidovorax</taxon>
    </lineage>
</organism>
<evidence type="ECO:0000313" key="6">
    <source>
        <dbReference type="EMBL" id="RIX81678.1"/>
    </source>
</evidence>
<dbReference type="PRINTS" id="PR00039">
    <property type="entry name" value="HTHLYSR"/>
</dbReference>
<keyword evidence="3" id="KW-0238">DNA-binding</keyword>
<dbReference type="InterPro" id="IPR036388">
    <property type="entry name" value="WH-like_DNA-bd_sf"/>
</dbReference>
<sequence>MSNTRLPSFKFLIGFEAAARLGNYSRAAEELFVSQSAVSHQISQLEQQVGQPLFRRKGRGVELTVAGSLLLDSVGKSLEHIRNGLARIETYMDDRLVTLVCPAPVANGWLQPRVDRLLQAHPDLCPIISVDESARFIDELDVDIAITRVPLRQEGVFEVPLLTDELVAVGPATSTDDAALGLLCLEDDLTSDRIGPFIRAHFGGRRKAAIYDDPRLVLDAALRGRGIALVSRLLADDALRTGQLRLLADSPRLPLGSLWISRAEGPSRLPLVRGVFDSLLQFAQEDAQNMRQIDQSVENTSIV</sequence>
<dbReference type="InterPro" id="IPR000847">
    <property type="entry name" value="LysR_HTH_N"/>
</dbReference>
<dbReference type="Proteomes" id="UP000265619">
    <property type="component" value="Unassembled WGS sequence"/>
</dbReference>
<protein>
    <submittedName>
        <fullName evidence="6">LysR family transcriptional regulator</fullName>
    </submittedName>
</protein>
<dbReference type="AlphaFoldDB" id="A0A9X8D760"/>
<dbReference type="SUPFAM" id="SSF53850">
    <property type="entry name" value="Periplasmic binding protein-like II"/>
    <property type="match status" value="1"/>
</dbReference>
<evidence type="ECO:0000256" key="2">
    <source>
        <dbReference type="ARBA" id="ARBA00023015"/>
    </source>
</evidence>
<evidence type="ECO:0000256" key="4">
    <source>
        <dbReference type="ARBA" id="ARBA00023163"/>
    </source>
</evidence>
<comment type="caution">
    <text evidence="6">The sequence shown here is derived from an EMBL/GenBank/DDBJ whole genome shotgun (WGS) entry which is preliminary data.</text>
</comment>
<dbReference type="InterPro" id="IPR005119">
    <property type="entry name" value="LysR_subst-bd"/>
</dbReference>
<dbReference type="RefSeq" id="WP_119553359.1">
    <property type="nucleotide sequence ID" value="NZ_QXMN01000009.1"/>
</dbReference>
<dbReference type="OrthoDB" id="464481at2"/>
<dbReference type="PROSITE" id="PS50931">
    <property type="entry name" value="HTH_LYSR"/>
    <property type="match status" value="1"/>
</dbReference>
<dbReference type="Pfam" id="PF00126">
    <property type="entry name" value="HTH_1"/>
    <property type="match status" value="1"/>
</dbReference>
<name>A0A9X8D760_9BURK</name>
<dbReference type="SUPFAM" id="SSF46785">
    <property type="entry name" value="Winged helix' DNA-binding domain"/>
    <property type="match status" value="1"/>
</dbReference>
<accession>A0A9X8D760</accession>
<keyword evidence="2" id="KW-0805">Transcription regulation</keyword>
<comment type="similarity">
    <text evidence="1">Belongs to the LysR transcriptional regulatory family.</text>
</comment>
<evidence type="ECO:0000313" key="7">
    <source>
        <dbReference type="Proteomes" id="UP000265619"/>
    </source>
</evidence>
<dbReference type="EMBL" id="QXMN01000009">
    <property type="protein sequence ID" value="RIX81678.1"/>
    <property type="molecule type" value="Genomic_DNA"/>
</dbReference>
<feature type="domain" description="HTH lysR-type" evidence="5">
    <location>
        <begin position="15"/>
        <end position="64"/>
    </location>
</feature>
<proteinExistence type="inferred from homology"/>
<dbReference type="PANTHER" id="PTHR30537">
    <property type="entry name" value="HTH-TYPE TRANSCRIPTIONAL REGULATOR"/>
    <property type="match status" value="1"/>
</dbReference>
<dbReference type="GO" id="GO:0006351">
    <property type="term" value="P:DNA-templated transcription"/>
    <property type="evidence" value="ECO:0007669"/>
    <property type="project" value="TreeGrafter"/>
</dbReference>
<dbReference type="Gene3D" id="3.40.190.10">
    <property type="entry name" value="Periplasmic binding protein-like II"/>
    <property type="match status" value="2"/>
</dbReference>
<evidence type="ECO:0000256" key="1">
    <source>
        <dbReference type="ARBA" id="ARBA00009437"/>
    </source>
</evidence>
<dbReference type="FunFam" id="1.10.10.10:FF:000001">
    <property type="entry name" value="LysR family transcriptional regulator"/>
    <property type="match status" value="1"/>
</dbReference>
<dbReference type="GO" id="GO:0043565">
    <property type="term" value="F:sequence-specific DNA binding"/>
    <property type="evidence" value="ECO:0007669"/>
    <property type="project" value="TreeGrafter"/>
</dbReference>
<keyword evidence="7" id="KW-1185">Reference proteome</keyword>